<dbReference type="FunFam" id="3.80.10.10:FF:000288">
    <property type="entry name" value="LRR receptor-like serine/threonine-protein kinase EFR"/>
    <property type="match status" value="1"/>
</dbReference>
<dbReference type="SUPFAM" id="SSF52058">
    <property type="entry name" value="L domain-like"/>
    <property type="match status" value="2"/>
</dbReference>
<organism evidence="26 27">
    <name type="scientific">Citrus x changshan-huyou</name>
    <dbReference type="NCBI Taxonomy" id="2935761"/>
    <lineage>
        <taxon>Eukaryota</taxon>
        <taxon>Viridiplantae</taxon>
        <taxon>Streptophyta</taxon>
        <taxon>Embryophyta</taxon>
        <taxon>Tracheophyta</taxon>
        <taxon>Spermatophyta</taxon>
        <taxon>Magnoliopsida</taxon>
        <taxon>eudicotyledons</taxon>
        <taxon>Gunneridae</taxon>
        <taxon>Pentapetalae</taxon>
        <taxon>rosids</taxon>
        <taxon>malvids</taxon>
        <taxon>Sapindales</taxon>
        <taxon>Rutaceae</taxon>
        <taxon>Aurantioideae</taxon>
        <taxon>Citrus</taxon>
    </lineage>
</organism>
<dbReference type="SMART" id="SM00369">
    <property type="entry name" value="LRR_TYP"/>
    <property type="match status" value="7"/>
</dbReference>
<evidence type="ECO:0000256" key="6">
    <source>
        <dbReference type="ARBA" id="ARBA00022527"/>
    </source>
</evidence>
<evidence type="ECO:0000313" key="27">
    <source>
        <dbReference type="Proteomes" id="UP001428341"/>
    </source>
</evidence>
<evidence type="ECO:0000256" key="24">
    <source>
        <dbReference type="SAM" id="SignalP"/>
    </source>
</evidence>
<evidence type="ECO:0000256" key="13">
    <source>
        <dbReference type="ARBA" id="ARBA00022741"/>
    </source>
</evidence>
<dbReference type="InterPro" id="IPR008271">
    <property type="entry name" value="Ser/Thr_kinase_AS"/>
</dbReference>
<comment type="catalytic activity">
    <reaction evidence="21">
        <text>L-seryl-[protein] + ATP = O-phospho-L-seryl-[protein] + ADP + H(+)</text>
        <dbReference type="Rhea" id="RHEA:17989"/>
        <dbReference type="Rhea" id="RHEA-COMP:9863"/>
        <dbReference type="Rhea" id="RHEA-COMP:11604"/>
        <dbReference type="ChEBI" id="CHEBI:15378"/>
        <dbReference type="ChEBI" id="CHEBI:29999"/>
        <dbReference type="ChEBI" id="CHEBI:30616"/>
        <dbReference type="ChEBI" id="CHEBI:83421"/>
        <dbReference type="ChEBI" id="CHEBI:456216"/>
        <dbReference type="EC" id="2.7.11.1"/>
    </reaction>
</comment>
<evidence type="ECO:0000256" key="23">
    <source>
        <dbReference type="SAM" id="Phobius"/>
    </source>
</evidence>
<dbReference type="InterPro" id="IPR032675">
    <property type="entry name" value="LRR_dom_sf"/>
</dbReference>
<dbReference type="GO" id="GO:0005886">
    <property type="term" value="C:plasma membrane"/>
    <property type="evidence" value="ECO:0007669"/>
    <property type="project" value="UniProtKB-SubCell"/>
</dbReference>
<dbReference type="PROSITE" id="PS50011">
    <property type="entry name" value="PROTEIN_KINASE_DOM"/>
    <property type="match status" value="1"/>
</dbReference>
<keyword evidence="15 22" id="KW-0067">ATP-binding</keyword>
<evidence type="ECO:0000256" key="11">
    <source>
        <dbReference type="ARBA" id="ARBA00022729"/>
    </source>
</evidence>
<evidence type="ECO:0000256" key="9">
    <source>
        <dbReference type="ARBA" id="ARBA00022679"/>
    </source>
</evidence>
<evidence type="ECO:0000256" key="16">
    <source>
        <dbReference type="ARBA" id="ARBA00022989"/>
    </source>
</evidence>
<dbReference type="FunFam" id="1.10.510.10:FF:000358">
    <property type="entry name" value="Putative leucine-rich repeat receptor-like serine/threonine-protein kinase"/>
    <property type="match status" value="1"/>
</dbReference>
<keyword evidence="6" id="KW-0723">Serine/threonine-protein kinase</keyword>
<keyword evidence="16 23" id="KW-1133">Transmembrane helix</keyword>
<dbReference type="Gene3D" id="1.10.510.10">
    <property type="entry name" value="Transferase(Phosphotransferase) domain 1"/>
    <property type="match status" value="1"/>
</dbReference>
<evidence type="ECO:0000256" key="19">
    <source>
        <dbReference type="ARBA" id="ARBA00023180"/>
    </source>
</evidence>
<name>A0AAP0LPF7_9ROSI</name>
<comment type="catalytic activity">
    <reaction evidence="20">
        <text>L-threonyl-[protein] + ATP = O-phospho-L-threonyl-[protein] + ADP + H(+)</text>
        <dbReference type="Rhea" id="RHEA:46608"/>
        <dbReference type="Rhea" id="RHEA-COMP:11060"/>
        <dbReference type="Rhea" id="RHEA-COMP:11605"/>
        <dbReference type="ChEBI" id="CHEBI:15378"/>
        <dbReference type="ChEBI" id="CHEBI:30013"/>
        <dbReference type="ChEBI" id="CHEBI:30616"/>
        <dbReference type="ChEBI" id="CHEBI:61977"/>
        <dbReference type="ChEBI" id="CHEBI:456216"/>
        <dbReference type="EC" id="2.7.11.1"/>
    </reaction>
</comment>
<keyword evidence="27" id="KW-1185">Reference proteome</keyword>
<dbReference type="PANTHER" id="PTHR27000:SF733">
    <property type="entry name" value="PROTEIN KINASE DOMAIN-CONTAINING PROTEIN"/>
    <property type="match status" value="1"/>
</dbReference>
<keyword evidence="7" id="KW-0597">Phosphoprotein</keyword>
<dbReference type="SUPFAM" id="SSF56112">
    <property type="entry name" value="Protein kinase-like (PK-like)"/>
    <property type="match status" value="1"/>
</dbReference>
<protein>
    <recommendedName>
        <fullName evidence="4">non-specific serine/threonine protein kinase</fullName>
        <ecNumber evidence="4">2.7.11.1</ecNumber>
    </recommendedName>
</protein>
<evidence type="ECO:0000256" key="8">
    <source>
        <dbReference type="ARBA" id="ARBA00022614"/>
    </source>
</evidence>
<accession>A0AAP0LPF7</accession>
<keyword evidence="9" id="KW-0808">Transferase</keyword>
<dbReference type="GO" id="GO:0004674">
    <property type="term" value="F:protein serine/threonine kinase activity"/>
    <property type="evidence" value="ECO:0007669"/>
    <property type="project" value="UniProtKB-KW"/>
</dbReference>
<keyword evidence="17 23" id="KW-0472">Membrane</keyword>
<dbReference type="Pfam" id="PF00560">
    <property type="entry name" value="LRR_1"/>
    <property type="match status" value="5"/>
</dbReference>
<evidence type="ECO:0000256" key="2">
    <source>
        <dbReference type="ARBA" id="ARBA00004479"/>
    </source>
</evidence>
<dbReference type="InterPro" id="IPR013210">
    <property type="entry name" value="LRR_N_plant-typ"/>
</dbReference>
<evidence type="ECO:0000256" key="22">
    <source>
        <dbReference type="PROSITE-ProRule" id="PRU10141"/>
    </source>
</evidence>
<keyword evidence="18" id="KW-0675">Receptor</keyword>
<evidence type="ECO:0000256" key="20">
    <source>
        <dbReference type="ARBA" id="ARBA00047899"/>
    </source>
</evidence>
<dbReference type="Proteomes" id="UP001428341">
    <property type="component" value="Unassembled WGS sequence"/>
</dbReference>
<keyword evidence="19" id="KW-0325">Glycoprotein</keyword>
<evidence type="ECO:0000256" key="21">
    <source>
        <dbReference type="ARBA" id="ARBA00048679"/>
    </source>
</evidence>
<dbReference type="FunFam" id="3.30.200.20:FF:000432">
    <property type="entry name" value="LRR receptor-like serine/threonine-protein kinase EFR"/>
    <property type="match status" value="1"/>
</dbReference>
<gene>
    <name evidence="26" type="ORF">WN944_028728</name>
</gene>
<keyword evidence="5" id="KW-1003">Cell membrane</keyword>
<evidence type="ECO:0000259" key="25">
    <source>
        <dbReference type="PROSITE" id="PS50011"/>
    </source>
</evidence>
<evidence type="ECO:0000256" key="5">
    <source>
        <dbReference type="ARBA" id="ARBA00022475"/>
    </source>
</evidence>
<keyword evidence="8" id="KW-0433">Leucine-rich repeat</keyword>
<dbReference type="Pfam" id="PF13855">
    <property type="entry name" value="LRR_8"/>
    <property type="match status" value="2"/>
</dbReference>
<evidence type="ECO:0000256" key="12">
    <source>
        <dbReference type="ARBA" id="ARBA00022737"/>
    </source>
</evidence>
<evidence type="ECO:0000256" key="14">
    <source>
        <dbReference type="ARBA" id="ARBA00022777"/>
    </source>
</evidence>
<dbReference type="PROSITE" id="PS00107">
    <property type="entry name" value="PROTEIN_KINASE_ATP"/>
    <property type="match status" value="1"/>
</dbReference>
<dbReference type="FunFam" id="3.80.10.10:FF:000095">
    <property type="entry name" value="LRR receptor-like serine/threonine-protein kinase GSO1"/>
    <property type="match status" value="1"/>
</dbReference>
<dbReference type="PROSITE" id="PS51257">
    <property type="entry name" value="PROKAR_LIPOPROTEIN"/>
    <property type="match status" value="1"/>
</dbReference>
<keyword evidence="12" id="KW-0677">Repeat</keyword>
<dbReference type="PANTHER" id="PTHR27000">
    <property type="entry name" value="LEUCINE-RICH REPEAT RECEPTOR-LIKE PROTEIN KINASE FAMILY PROTEIN-RELATED"/>
    <property type="match status" value="1"/>
</dbReference>
<evidence type="ECO:0000256" key="17">
    <source>
        <dbReference type="ARBA" id="ARBA00023136"/>
    </source>
</evidence>
<dbReference type="InterPro" id="IPR001245">
    <property type="entry name" value="Ser-Thr/Tyr_kinase_cat_dom"/>
</dbReference>
<dbReference type="EMBL" id="JBCGBO010000025">
    <property type="protein sequence ID" value="KAK9176709.1"/>
    <property type="molecule type" value="Genomic_DNA"/>
</dbReference>
<evidence type="ECO:0000256" key="10">
    <source>
        <dbReference type="ARBA" id="ARBA00022692"/>
    </source>
</evidence>
<feature type="transmembrane region" description="Helical" evidence="23">
    <location>
        <begin position="648"/>
        <end position="672"/>
    </location>
</feature>
<comment type="subcellular location">
    <subcellularLocation>
        <location evidence="1">Cell membrane</location>
        <topology evidence="1">Single-pass membrane protein</topology>
    </subcellularLocation>
    <subcellularLocation>
        <location evidence="2">Membrane</location>
        <topology evidence="2">Single-pass type I membrane protein</topology>
    </subcellularLocation>
</comment>
<feature type="domain" description="Protein kinase" evidence="25">
    <location>
        <begin position="706"/>
        <end position="976"/>
    </location>
</feature>
<dbReference type="AlphaFoldDB" id="A0AAP0LPF7"/>
<comment type="similarity">
    <text evidence="3">Belongs to the protein kinase superfamily. Ser/Thr protein kinase family.</text>
</comment>
<keyword evidence="10 23" id="KW-0812">Transmembrane</keyword>
<dbReference type="InterPro" id="IPR017441">
    <property type="entry name" value="Protein_kinase_ATP_BS"/>
</dbReference>
<dbReference type="Pfam" id="PF07714">
    <property type="entry name" value="PK_Tyr_Ser-Thr"/>
    <property type="match status" value="1"/>
</dbReference>
<keyword evidence="13 22" id="KW-0547">Nucleotide-binding</keyword>
<dbReference type="SMART" id="SM00365">
    <property type="entry name" value="LRR_SD22"/>
    <property type="match status" value="4"/>
</dbReference>
<dbReference type="InterPro" id="IPR001611">
    <property type="entry name" value="Leu-rich_rpt"/>
</dbReference>
<reference evidence="26 27" key="1">
    <citation type="submission" date="2024-05" db="EMBL/GenBank/DDBJ databases">
        <title>Haplotype-resolved chromosome-level genome assembly of Huyou (Citrus changshanensis).</title>
        <authorList>
            <person name="Miao C."/>
            <person name="Chen W."/>
            <person name="Wu Y."/>
            <person name="Wang L."/>
            <person name="Zhao S."/>
            <person name="Grierson D."/>
            <person name="Xu C."/>
            <person name="Chen K."/>
        </authorList>
    </citation>
    <scope>NUCLEOTIDE SEQUENCE [LARGE SCALE GENOMIC DNA]</scope>
    <source>
        <strain evidence="26">01-14</strain>
        <tissue evidence="26">Leaf</tissue>
    </source>
</reference>
<dbReference type="InterPro" id="IPR000719">
    <property type="entry name" value="Prot_kinase_dom"/>
</dbReference>
<evidence type="ECO:0000256" key="3">
    <source>
        <dbReference type="ARBA" id="ARBA00008684"/>
    </source>
</evidence>
<dbReference type="InterPro" id="IPR003591">
    <property type="entry name" value="Leu-rich_rpt_typical-subtyp"/>
</dbReference>
<dbReference type="InterPro" id="IPR011009">
    <property type="entry name" value="Kinase-like_dom_sf"/>
</dbReference>
<evidence type="ECO:0000256" key="15">
    <source>
        <dbReference type="ARBA" id="ARBA00022840"/>
    </source>
</evidence>
<sequence length="1019" mass="111322">MLKSISTSFLATLACCFNLLLHSYAFAGAPSNETDRLALLAIKSQLHDPLGVTSSWNNSINLCQWTGVTCGHRHQRVTKLDLRNQSIGGILSPYVGNLSFLRLIDLADNNFYGNIPHEVGRLSRLDTLMLANNSFSGKIPTNLSGCSNLINFLAHGNNLVGQIAANIGYNWMRLEKLSISDNRLTGQLPASIGNLSVLKVINVEENRLSGRIPNTLGQLRNSFYLNIAGNQFSGNVPPSIYNLSSLELLYLRGNRLIGSLPIDIGLTLPKLTNFVIAENNFSGPIPNSFSNTSNLVMLDLNLNLFSGKVPINFSRLQNLSWLLLAGNNLGNGAANDLDFITPLTNCSKLIALGLYGNRFGGVLPHSIANLSTTTVQINMGRNQISGTIPSGIGNLVNLNGFGIDLNQLTGTIPHEIGKLTNLQLLYLDFNLLEGSIPFSLGNLTLLTKLELQSNYLQGNIPSSLGNCRSLLSLNVSQNKLTGALPKQIFNITTLSLYLDLSNNFLNDSLPLEVGNLKNLVELDISRNQVSGEIPATLSACTSLEYLNLSYNSFRGGIHFSLSALKSVKVLDFSSNNLSGQIPKYLENLSFLEYLNISSNHFEGNIPTKGVFSNKTRISLSGNGKLCGGLRELQLPSCRSKGSRKSTVALLKVVIPVTISCLILLGCFIIVYARRRRFVHKSSVTSPMEQQFPIVSYAELSKATGEFSTSNMIGQGSFGFVYRGILGEGGLLVAVKVLNLTRKGAFKSFVAECEALRNIRHRNLIKIITICSSIDSQGVDFKALVYEYMQNGSLEEWLHHSNDQHDVCDLSLIQRLHIAIDIAYAIEYLHHHCQPPIIHGDLKPSNVLLDHDMVAHVGDFGLAKFLYTCQVDDVETPSSSIGIKGTVGYVAPEYGMGSDASMAGDVYSFGILLLEMFIRKRPTDSMFNDGLTIHEFAMKALPQRVMEIVDPLLLLEIRTNNSKNGCGDGRGGIEECLVALITIGALCSMESPIDRTLEMRDVVAKLCAAREAFLSVYDLM</sequence>
<keyword evidence="11 24" id="KW-0732">Signal</keyword>
<evidence type="ECO:0000256" key="1">
    <source>
        <dbReference type="ARBA" id="ARBA00004162"/>
    </source>
</evidence>
<evidence type="ECO:0000256" key="7">
    <source>
        <dbReference type="ARBA" id="ARBA00022553"/>
    </source>
</evidence>
<proteinExistence type="inferred from homology"/>
<keyword evidence="14" id="KW-0418">Kinase</keyword>
<dbReference type="EC" id="2.7.11.1" evidence="4"/>
<feature type="binding site" evidence="22">
    <location>
        <position position="735"/>
    </location>
    <ligand>
        <name>ATP</name>
        <dbReference type="ChEBI" id="CHEBI:30616"/>
    </ligand>
</feature>
<dbReference type="Gene3D" id="3.80.10.10">
    <property type="entry name" value="Ribonuclease Inhibitor"/>
    <property type="match status" value="4"/>
</dbReference>
<dbReference type="CDD" id="cd14066">
    <property type="entry name" value="STKc_IRAK"/>
    <property type="match status" value="1"/>
</dbReference>
<comment type="caution">
    <text evidence="26">The sequence shown here is derived from an EMBL/GenBank/DDBJ whole genome shotgun (WGS) entry which is preliminary data.</text>
</comment>
<feature type="signal peptide" evidence="24">
    <location>
        <begin position="1"/>
        <end position="25"/>
    </location>
</feature>
<evidence type="ECO:0000256" key="18">
    <source>
        <dbReference type="ARBA" id="ARBA00023170"/>
    </source>
</evidence>
<dbReference type="SMART" id="SM00220">
    <property type="entry name" value="S_TKc"/>
    <property type="match status" value="1"/>
</dbReference>
<evidence type="ECO:0000256" key="4">
    <source>
        <dbReference type="ARBA" id="ARBA00012513"/>
    </source>
</evidence>
<feature type="chain" id="PRO_5042901130" description="non-specific serine/threonine protein kinase" evidence="24">
    <location>
        <begin position="26"/>
        <end position="1019"/>
    </location>
</feature>
<dbReference type="Gene3D" id="3.30.200.20">
    <property type="entry name" value="Phosphorylase Kinase, domain 1"/>
    <property type="match status" value="1"/>
</dbReference>
<dbReference type="GO" id="GO:0005524">
    <property type="term" value="F:ATP binding"/>
    <property type="evidence" value="ECO:0007669"/>
    <property type="project" value="UniProtKB-UniRule"/>
</dbReference>
<evidence type="ECO:0000313" key="26">
    <source>
        <dbReference type="EMBL" id="KAK9176709.1"/>
    </source>
</evidence>
<dbReference type="Pfam" id="PF08263">
    <property type="entry name" value="LRRNT_2"/>
    <property type="match status" value="1"/>
</dbReference>
<dbReference type="PROSITE" id="PS00108">
    <property type="entry name" value="PROTEIN_KINASE_ST"/>
    <property type="match status" value="1"/>
</dbReference>